<dbReference type="EMBL" id="NXGJ01000019">
    <property type="protein sequence ID" value="PRM86941.1"/>
    <property type="molecule type" value="Genomic_DNA"/>
</dbReference>
<gene>
    <name evidence="2" type="ORF">CJ669_10080</name>
</gene>
<evidence type="ECO:0000313" key="3">
    <source>
        <dbReference type="Proteomes" id="UP000239065"/>
    </source>
</evidence>
<protein>
    <recommendedName>
        <fullName evidence="1">VWFA domain-containing protein</fullName>
    </recommendedName>
</protein>
<dbReference type="PRINTS" id="PR00313">
    <property type="entry name" value="CABNDNGRPT"/>
</dbReference>
<dbReference type="InterPro" id="IPR001343">
    <property type="entry name" value="Hemolysn_Ca-bd"/>
</dbReference>
<dbReference type="SMART" id="SM00327">
    <property type="entry name" value="VWA"/>
    <property type="match status" value="1"/>
</dbReference>
<dbReference type="SUPFAM" id="SSF53300">
    <property type="entry name" value="vWA-like"/>
    <property type="match status" value="1"/>
</dbReference>
<accession>A0A2S9SK22</accession>
<dbReference type="Pfam" id="PF00353">
    <property type="entry name" value="HemolysinCabind"/>
    <property type="match status" value="3"/>
</dbReference>
<proteinExistence type="predicted"/>
<dbReference type="InterPro" id="IPR046779">
    <property type="entry name" value="LapA_adhesin_dom"/>
</dbReference>
<dbReference type="InterPro" id="IPR011049">
    <property type="entry name" value="Serralysin-like_metalloprot_C"/>
</dbReference>
<evidence type="ECO:0000259" key="1">
    <source>
        <dbReference type="PROSITE" id="PS50234"/>
    </source>
</evidence>
<comment type="caution">
    <text evidence="2">The sequence shown here is derived from an EMBL/GenBank/DDBJ whole genome shotgun (WGS) entry which is preliminary data.</text>
</comment>
<dbReference type="PROSITE" id="PS50234">
    <property type="entry name" value="VWFA"/>
    <property type="match status" value="1"/>
</dbReference>
<name>A0A2S9SK22_9BACT</name>
<sequence length="679" mass="72906">MSITNTTGGNYENLDKSATTTVVVKDDSDVTKITLTGSEVIEGQDITITATVDNAPETDLKITLSNEKEITILAGEETGSVTYDSRDDENYVQGTSTENISITNTTGGNYENLDKSATTTVVVKDAPTIIVDPNTPNNINGGSGDDILIGDTGGASKNIVAGKNYNIALVIDTSGSMKEESGSYKTVIEQKDIGTKWKPNWVDFEVQKPMSRMELTIDALKNLANSLKDHDGEINVAIIDFSSTSKAPVSFNLSDTNALNNLINALNNLNADGGTNYEDAFLKTTSWFDTQSVTYGKAQGYENVTYFLTDGDPTFYGSTNQNRYDYPQGGGSTTDYQSLNKGIEAYKQVAALSEVNAIGIGKDINENYLKFFDNTGELSNGSVTIGAVKNFNNNNTITGGRVSGKYGEVDIVNTKEDLTAALIGGSSQDVVEKLNGDTITGGAGDDIIFGDAINTDHLTWIGRDTEGHKDYMIKGQGINALDKFLSLTKDGYSSMSEADKNMAKYDYIKEHHKELNVDGDTRGGDDTLSGGTGRDIIYGQGGNDTIVTDINTNNGEADGDILIDGGTGFDTIKLEGNNDIDFSKLGDIIKNIEAIDLKEGDHKLTNITLDDVLKMSGDDNKIKITGDQFDSVSFKDTIDKKWSKTAGEGVDKGFDIYVNSGDSTVQVKVEQPISDGITN</sequence>
<dbReference type="Proteomes" id="UP000239065">
    <property type="component" value="Unassembled WGS sequence"/>
</dbReference>
<dbReference type="GO" id="GO:0005509">
    <property type="term" value="F:calcium ion binding"/>
    <property type="evidence" value="ECO:0007669"/>
    <property type="project" value="InterPro"/>
</dbReference>
<dbReference type="Gene3D" id="3.40.50.410">
    <property type="entry name" value="von Willebrand factor, type A domain"/>
    <property type="match status" value="1"/>
</dbReference>
<organism evidence="2 3">
    <name type="scientific">Aliarcobacter cryaerophilus</name>
    <dbReference type="NCBI Taxonomy" id="28198"/>
    <lineage>
        <taxon>Bacteria</taxon>
        <taxon>Pseudomonadati</taxon>
        <taxon>Campylobacterota</taxon>
        <taxon>Epsilonproteobacteria</taxon>
        <taxon>Campylobacterales</taxon>
        <taxon>Arcobacteraceae</taxon>
        <taxon>Aliarcobacter</taxon>
    </lineage>
</organism>
<reference evidence="2 3" key="1">
    <citation type="submission" date="2017-09" db="EMBL/GenBank/DDBJ databases">
        <title>Reassesment of A. cryaerophilus.</title>
        <authorList>
            <person name="Perez-Cataluna A."/>
            <person name="Collado L."/>
            <person name="Salgado O."/>
            <person name="Lefinanco V."/>
            <person name="Figueras M.J."/>
        </authorList>
    </citation>
    <scope>NUCLEOTIDE SEQUENCE [LARGE SCALE GENOMIC DNA]</scope>
    <source>
        <strain evidence="2 3">LMG 9861</strain>
    </source>
</reference>
<evidence type="ECO:0000313" key="2">
    <source>
        <dbReference type="EMBL" id="PRM86941.1"/>
    </source>
</evidence>
<dbReference type="CDD" id="cd00198">
    <property type="entry name" value="vWFA"/>
    <property type="match status" value="1"/>
</dbReference>
<feature type="domain" description="VWFA" evidence="1">
    <location>
        <begin position="166"/>
        <end position="370"/>
    </location>
</feature>
<dbReference type="Pfam" id="PF13519">
    <property type="entry name" value="VWA_2"/>
    <property type="match status" value="1"/>
</dbReference>
<dbReference type="SUPFAM" id="SSF51120">
    <property type="entry name" value="beta-Roll"/>
    <property type="match status" value="1"/>
</dbReference>
<dbReference type="Pfam" id="PF20579">
    <property type="entry name" value="LapA"/>
    <property type="match status" value="1"/>
</dbReference>
<dbReference type="InterPro" id="IPR036465">
    <property type="entry name" value="vWFA_dom_sf"/>
</dbReference>
<dbReference type="AlphaFoldDB" id="A0A2S9SK22"/>
<dbReference type="InterPro" id="IPR002035">
    <property type="entry name" value="VWF_A"/>
</dbReference>